<dbReference type="InterPro" id="IPR051266">
    <property type="entry name" value="CLCR"/>
</dbReference>
<dbReference type="SUPFAM" id="SSF53300">
    <property type="entry name" value="vWA-like"/>
    <property type="match status" value="1"/>
</dbReference>
<reference evidence="2" key="1">
    <citation type="submission" date="2020-07" db="EMBL/GenBank/DDBJ databases">
        <title>Genome sequence and genetic diversity analysis of an under-domesticated orphan crop, white fonio (Digitaria exilis).</title>
        <authorList>
            <person name="Bennetzen J.L."/>
            <person name="Chen S."/>
            <person name="Ma X."/>
            <person name="Wang X."/>
            <person name="Yssel A.E.J."/>
            <person name="Chaluvadi S.R."/>
            <person name="Johnson M."/>
            <person name="Gangashetty P."/>
            <person name="Hamidou F."/>
            <person name="Sanogo M.D."/>
            <person name="Zwaenepoel A."/>
            <person name="Wallace J."/>
            <person name="Van De Peer Y."/>
            <person name="Van Deynze A."/>
        </authorList>
    </citation>
    <scope>NUCLEOTIDE SEQUENCE</scope>
    <source>
        <tissue evidence="2">Leaves</tissue>
    </source>
</reference>
<dbReference type="PANTHER" id="PTHR10579">
    <property type="entry name" value="CALCIUM-ACTIVATED CHLORIDE CHANNEL REGULATOR"/>
    <property type="match status" value="1"/>
</dbReference>
<evidence type="ECO:0000313" key="3">
    <source>
        <dbReference type="Proteomes" id="UP000636709"/>
    </source>
</evidence>
<dbReference type="Gene3D" id="3.40.50.410">
    <property type="entry name" value="von Willebrand factor, type A domain"/>
    <property type="match status" value="1"/>
</dbReference>
<dbReference type="Proteomes" id="UP000636709">
    <property type="component" value="Unassembled WGS sequence"/>
</dbReference>
<evidence type="ECO:0000313" key="2">
    <source>
        <dbReference type="EMBL" id="KAF8644977.1"/>
    </source>
</evidence>
<keyword evidence="3" id="KW-1185">Reference proteome</keyword>
<evidence type="ECO:0000259" key="1">
    <source>
        <dbReference type="Pfam" id="PF13519"/>
    </source>
</evidence>
<dbReference type="Pfam" id="PF13519">
    <property type="entry name" value="VWA_2"/>
    <property type="match status" value="1"/>
</dbReference>
<comment type="caution">
    <text evidence="2">The sequence shown here is derived from an EMBL/GenBank/DDBJ whole genome shotgun (WGS) entry which is preliminary data.</text>
</comment>
<protein>
    <recommendedName>
        <fullName evidence="1">VWFA domain-containing protein</fullName>
    </recommendedName>
</protein>
<organism evidence="2 3">
    <name type="scientific">Digitaria exilis</name>
    <dbReference type="NCBI Taxonomy" id="1010633"/>
    <lineage>
        <taxon>Eukaryota</taxon>
        <taxon>Viridiplantae</taxon>
        <taxon>Streptophyta</taxon>
        <taxon>Embryophyta</taxon>
        <taxon>Tracheophyta</taxon>
        <taxon>Spermatophyta</taxon>
        <taxon>Magnoliopsida</taxon>
        <taxon>Liliopsida</taxon>
        <taxon>Poales</taxon>
        <taxon>Poaceae</taxon>
        <taxon>PACMAD clade</taxon>
        <taxon>Panicoideae</taxon>
        <taxon>Panicodae</taxon>
        <taxon>Paniceae</taxon>
        <taxon>Anthephorinae</taxon>
        <taxon>Digitaria</taxon>
    </lineage>
</organism>
<dbReference type="InterPro" id="IPR002035">
    <property type="entry name" value="VWF_A"/>
</dbReference>
<dbReference type="OrthoDB" id="687730at2759"/>
<dbReference type="EMBL" id="JACEFO010003034">
    <property type="protein sequence ID" value="KAF8644977.1"/>
    <property type="molecule type" value="Genomic_DNA"/>
</dbReference>
<dbReference type="InterPro" id="IPR036465">
    <property type="entry name" value="vWFA_dom_sf"/>
</dbReference>
<name>A0A835A287_9POAL</name>
<gene>
    <name evidence="2" type="ORF">HU200_066266</name>
</gene>
<sequence length="213" mass="23674">MEYMKEAMMLVIRKLTPVDRLSIVTFSDVATRLCPLRCMTDAAQDDLVALVTGLKANGGPNIMAGLETGLSVIADRVNTKARIATVFLCPTGTKPQATPGRSTLARWSSTLRFGQGSGPPADDRHRREITVRLPGPTAPRWQLHDAEIDRRRPDDIRQVRVLHDGQLLLNRLQAELLKLTEGVVHIGSDTFLEQAKNFSKVPRRQRAPPMMTM</sequence>
<dbReference type="PANTHER" id="PTHR10579:SF125">
    <property type="entry name" value="VWFA DOMAIN-CONTAINING PROTEIN"/>
    <property type="match status" value="1"/>
</dbReference>
<feature type="domain" description="VWFA" evidence="1">
    <location>
        <begin position="2"/>
        <end position="83"/>
    </location>
</feature>
<dbReference type="AlphaFoldDB" id="A0A835A287"/>
<proteinExistence type="predicted"/>
<accession>A0A835A287</accession>